<feature type="transmembrane region" description="Helical" evidence="6">
    <location>
        <begin position="188"/>
        <end position="208"/>
    </location>
</feature>
<reference evidence="7" key="1">
    <citation type="journal article" date="2020" name="New Phytol.">
        <title>Comparative genomics reveals dynamic genome evolution in host specialist ectomycorrhizal fungi.</title>
        <authorList>
            <person name="Lofgren L.A."/>
            <person name="Nguyen N.H."/>
            <person name="Vilgalys R."/>
            <person name="Ruytinx J."/>
            <person name="Liao H.L."/>
            <person name="Branco S."/>
            <person name="Kuo A."/>
            <person name="LaButti K."/>
            <person name="Lipzen A."/>
            <person name="Andreopoulos W."/>
            <person name="Pangilinan J."/>
            <person name="Riley R."/>
            <person name="Hundley H."/>
            <person name="Na H."/>
            <person name="Barry K."/>
            <person name="Grigoriev I.V."/>
            <person name="Stajich J.E."/>
            <person name="Kennedy P.G."/>
        </authorList>
    </citation>
    <scope>NUCLEOTIDE SEQUENCE</scope>
    <source>
        <strain evidence="7">DOB743</strain>
    </source>
</reference>
<dbReference type="Pfam" id="PF07690">
    <property type="entry name" value="MFS_1"/>
    <property type="match status" value="1"/>
</dbReference>
<dbReference type="FunFam" id="1.20.1250.20:FF:000013">
    <property type="entry name" value="MFS general substrate transporter"/>
    <property type="match status" value="1"/>
</dbReference>
<feature type="transmembrane region" description="Helical" evidence="6">
    <location>
        <begin position="412"/>
        <end position="435"/>
    </location>
</feature>
<evidence type="ECO:0000313" key="8">
    <source>
        <dbReference type="Proteomes" id="UP000714275"/>
    </source>
</evidence>
<keyword evidence="4 6" id="KW-1133">Transmembrane helix</keyword>
<dbReference type="InterPro" id="IPR011701">
    <property type="entry name" value="MFS"/>
</dbReference>
<feature type="transmembrane region" description="Helical" evidence="6">
    <location>
        <begin position="381"/>
        <end position="400"/>
    </location>
</feature>
<feature type="transmembrane region" description="Helical" evidence="6">
    <location>
        <begin position="349"/>
        <end position="369"/>
    </location>
</feature>
<dbReference type="Proteomes" id="UP000714275">
    <property type="component" value="Unassembled WGS sequence"/>
</dbReference>
<evidence type="ECO:0000313" key="7">
    <source>
        <dbReference type="EMBL" id="KAG1779541.1"/>
    </source>
</evidence>
<dbReference type="PANTHER" id="PTHR43791">
    <property type="entry name" value="PERMEASE-RELATED"/>
    <property type="match status" value="1"/>
</dbReference>
<dbReference type="GO" id="GO:0016020">
    <property type="term" value="C:membrane"/>
    <property type="evidence" value="ECO:0007669"/>
    <property type="project" value="UniProtKB-SubCell"/>
</dbReference>
<dbReference type="FunFam" id="1.20.1250.20:FF:000057">
    <property type="entry name" value="MFS general substrate transporter"/>
    <property type="match status" value="1"/>
</dbReference>
<feature type="transmembrane region" description="Helical" evidence="6">
    <location>
        <begin position="324"/>
        <end position="343"/>
    </location>
</feature>
<dbReference type="Gene3D" id="1.20.1250.20">
    <property type="entry name" value="MFS general substrate transporter like domains"/>
    <property type="match status" value="2"/>
</dbReference>
<accession>A0A9P6ZZQ1</accession>
<evidence type="ECO:0000256" key="1">
    <source>
        <dbReference type="ARBA" id="ARBA00004141"/>
    </source>
</evidence>
<comment type="subcellular location">
    <subcellularLocation>
        <location evidence="1">Membrane</location>
        <topology evidence="1">Multi-pass membrane protein</topology>
    </subcellularLocation>
</comment>
<dbReference type="AlphaFoldDB" id="A0A9P6ZZQ1"/>
<dbReference type="InterPro" id="IPR036259">
    <property type="entry name" value="MFS_trans_sf"/>
</dbReference>
<dbReference type="OrthoDB" id="2985014at2759"/>
<organism evidence="7 8">
    <name type="scientific">Suillus placidus</name>
    <dbReference type="NCBI Taxonomy" id="48579"/>
    <lineage>
        <taxon>Eukaryota</taxon>
        <taxon>Fungi</taxon>
        <taxon>Dikarya</taxon>
        <taxon>Basidiomycota</taxon>
        <taxon>Agaricomycotina</taxon>
        <taxon>Agaricomycetes</taxon>
        <taxon>Agaricomycetidae</taxon>
        <taxon>Boletales</taxon>
        <taxon>Suillineae</taxon>
        <taxon>Suillaceae</taxon>
        <taxon>Suillus</taxon>
    </lineage>
</organism>
<evidence type="ECO:0000256" key="3">
    <source>
        <dbReference type="ARBA" id="ARBA00022692"/>
    </source>
</evidence>
<feature type="transmembrane region" description="Helical" evidence="6">
    <location>
        <begin position="148"/>
        <end position="176"/>
    </location>
</feature>
<sequence length="465" mass="52688">MVDTKYTVNDSPTGIPCHARDELERRLLRKLDLRMSILLVLNTLNLIDRTNISNARLQGFEKDLHLHGQQYATTLSILFVGYITMQVPGNMVLHWLEKPSIIIPSCMLAWGTIYTGVVVARLFLGFAEAPFLPGVVFLISKWYKRDEVALRIALVSFGFFLSSAFGSLFAAAILHGMQDKLGQAAWRWLFYIEGGITIVVAICAMFILPDFPHNTRWITPEERALIISRLAEDGYGKDDELGKQTTMQGLRDAVCDWKVWWFSVAALFQIVAQSFLTYFPTLCATLGYDTTVTLLLCAPPWVFAGIVAFVFAWYSDKKRRRYKYFVCSNAFCALGFIMSIFTMNKAARYISLFLMAPVVSGYLVLLGWINNTFAREPAKRAVAIAMMNSLGQIGNIIGSYVWPSSWGPTYRYSYAVCIATLVVSTGMFGGMHLHLRHLNEQIERNERDVNDIKELREPIGFRYLT</sequence>
<gene>
    <name evidence="7" type="ORF">EV702DRAFT_1186026</name>
</gene>
<comment type="caution">
    <text evidence="7">The sequence shown here is derived from an EMBL/GenBank/DDBJ whole genome shotgun (WGS) entry which is preliminary data.</text>
</comment>
<keyword evidence="5 6" id="KW-0472">Membrane</keyword>
<protein>
    <submittedName>
        <fullName evidence="7">Major facilitator superfamily domain-containing protein</fullName>
    </submittedName>
</protein>
<evidence type="ECO:0000256" key="5">
    <source>
        <dbReference type="ARBA" id="ARBA00023136"/>
    </source>
</evidence>
<keyword evidence="2" id="KW-0813">Transport</keyword>
<evidence type="ECO:0000256" key="2">
    <source>
        <dbReference type="ARBA" id="ARBA00022448"/>
    </source>
</evidence>
<dbReference type="PANTHER" id="PTHR43791:SF6">
    <property type="entry name" value="TRANSPORTER, PUTATIVE (AFU_ORTHOLOGUE AFUA_1G16690)-RELATED"/>
    <property type="match status" value="1"/>
</dbReference>
<name>A0A9P6ZZQ1_9AGAM</name>
<dbReference type="SUPFAM" id="SSF103473">
    <property type="entry name" value="MFS general substrate transporter"/>
    <property type="match status" value="1"/>
</dbReference>
<dbReference type="GO" id="GO:0022857">
    <property type="term" value="F:transmembrane transporter activity"/>
    <property type="evidence" value="ECO:0007669"/>
    <property type="project" value="InterPro"/>
</dbReference>
<evidence type="ECO:0000256" key="6">
    <source>
        <dbReference type="SAM" id="Phobius"/>
    </source>
</evidence>
<feature type="transmembrane region" description="Helical" evidence="6">
    <location>
        <begin position="291"/>
        <end position="312"/>
    </location>
</feature>
<feature type="transmembrane region" description="Helical" evidence="6">
    <location>
        <begin position="71"/>
        <end position="89"/>
    </location>
</feature>
<proteinExistence type="predicted"/>
<keyword evidence="3 6" id="KW-0812">Transmembrane</keyword>
<evidence type="ECO:0000256" key="4">
    <source>
        <dbReference type="ARBA" id="ARBA00022989"/>
    </source>
</evidence>
<feature type="transmembrane region" description="Helical" evidence="6">
    <location>
        <begin position="259"/>
        <end position="279"/>
    </location>
</feature>
<keyword evidence="8" id="KW-1185">Reference proteome</keyword>
<dbReference type="EMBL" id="JABBWD010000011">
    <property type="protein sequence ID" value="KAG1779541.1"/>
    <property type="molecule type" value="Genomic_DNA"/>
</dbReference>